<reference evidence="1" key="1">
    <citation type="submission" date="2023-02" db="EMBL/GenBank/DDBJ databases">
        <title>Genome sequence of Hyphococcus flavus.</title>
        <authorList>
            <person name="Rong J.-C."/>
            <person name="Zhao Q."/>
            <person name="Yi M."/>
            <person name="Wu J.-Y."/>
        </authorList>
    </citation>
    <scope>NUCLEOTIDE SEQUENCE</scope>
    <source>
        <strain evidence="1">MCCC 1K03223</strain>
    </source>
</reference>
<keyword evidence="2" id="KW-1185">Reference proteome</keyword>
<dbReference type="EMBL" id="CP118166">
    <property type="protein sequence ID" value="WDI30833.1"/>
    <property type="molecule type" value="Genomic_DNA"/>
</dbReference>
<dbReference type="Proteomes" id="UP001214043">
    <property type="component" value="Chromosome"/>
</dbReference>
<evidence type="ECO:0000313" key="1">
    <source>
        <dbReference type="EMBL" id="WDI30833.1"/>
    </source>
</evidence>
<dbReference type="KEGG" id="hfl:PUV54_12800"/>
<dbReference type="InterPro" id="IPR026487">
    <property type="entry name" value="CHP04141"/>
</dbReference>
<dbReference type="AlphaFoldDB" id="A0AAE9ZAQ7"/>
<evidence type="ECO:0000313" key="2">
    <source>
        <dbReference type="Proteomes" id="UP001214043"/>
    </source>
</evidence>
<gene>
    <name evidence="1" type="ORF">PUV54_12800</name>
</gene>
<accession>A0AAE9ZAQ7</accession>
<dbReference type="Pfam" id="PF19614">
    <property type="entry name" value="DUF6119"/>
    <property type="match status" value="1"/>
</dbReference>
<organism evidence="1 2">
    <name type="scientific">Hyphococcus flavus</name>
    <dbReference type="NCBI Taxonomy" id="1866326"/>
    <lineage>
        <taxon>Bacteria</taxon>
        <taxon>Pseudomonadati</taxon>
        <taxon>Pseudomonadota</taxon>
        <taxon>Alphaproteobacteria</taxon>
        <taxon>Parvularculales</taxon>
        <taxon>Parvularculaceae</taxon>
        <taxon>Hyphococcus</taxon>
    </lineage>
</organism>
<name>A0AAE9ZAQ7_9PROT</name>
<dbReference type="NCBIfam" id="TIGR04141">
    <property type="entry name" value="TIGR04141 family sporadically distributed protein"/>
    <property type="match status" value="1"/>
</dbReference>
<proteinExistence type="predicted"/>
<sequence length="540" mass="60543">MEKYALHLAKPHIRRLTDFLTEKARDQVIKGHAKILPRRQRLPFSILLLGWRSYAQAPGWARKLDKEFSVGASLNSQSSAAVLLFRVKDRVFAATYGYGHAFIDKAKRENDFGLFVAVNAMNDTDLRNVEKTNLGSAMRDYAQSSAKARLGTFRIDEALDVIRKIAGSSKDESFGSIAGTSSLQITAEADLIELDELAESLLKLFSSKAYQNTEFAILDRLRPILDYNTIGLLDGECTKALNQSSSDFELAMPMTIAQPIGYVKFESAKIREQFADATLTDYLSNLKDIPPVSLENLKKHKIAAYDLGTDQIIDRWSVYSALIGSITHKNKKYVINEGNWYSVEKALVDAANNNFKGCKIPFDAKLPLWPKKSVGKKKKANTAYLDEGQYLKMAQKNSGYLLFDQDLIPIPGEKGPGVEVCDLLDVKGRRFIHVKKSSRKSSIISHHIKQASNAARLLKTYGEFFECFLKKCEAKGGAKLAKEIEDSPWSDWTVELRIGDLPNAKGDYTIPFFSRVSLLEDTRLIRGLDFQLKVGFIRLA</sequence>
<protein>
    <submittedName>
        <fullName evidence="1">TIGR04141 family sporadically distributed protein</fullName>
    </submittedName>
</protein>
<dbReference type="RefSeq" id="WP_274492655.1">
    <property type="nucleotide sequence ID" value="NZ_CP118166.1"/>
</dbReference>